<dbReference type="PANTHER" id="PTHR43689">
    <property type="entry name" value="HYDROLASE"/>
    <property type="match status" value="1"/>
</dbReference>
<dbReference type="InterPro" id="IPR029058">
    <property type="entry name" value="AB_hydrolase_fold"/>
</dbReference>
<dbReference type="Proteomes" id="UP000271678">
    <property type="component" value="Unassembled WGS sequence"/>
</dbReference>
<dbReference type="SUPFAM" id="SSF53474">
    <property type="entry name" value="alpha/beta-Hydrolases"/>
    <property type="match status" value="1"/>
</dbReference>
<organism evidence="3 4">
    <name type="scientific">Flexivirga caeni</name>
    <dbReference type="NCBI Taxonomy" id="2294115"/>
    <lineage>
        <taxon>Bacteria</taxon>
        <taxon>Bacillati</taxon>
        <taxon>Actinomycetota</taxon>
        <taxon>Actinomycetes</taxon>
        <taxon>Micrococcales</taxon>
        <taxon>Dermacoccaceae</taxon>
        <taxon>Flexivirga</taxon>
    </lineage>
</organism>
<keyword evidence="1" id="KW-0812">Transmembrane</keyword>
<evidence type="ECO:0000313" key="4">
    <source>
        <dbReference type="Proteomes" id="UP000271678"/>
    </source>
</evidence>
<proteinExistence type="predicted"/>
<dbReference type="GO" id="GO:0016787">
    <property type="term" value="F:hydrolase activity"/>
    <property type="evidence" value="ECO:0007669"/>
    <property type="project" value="UniProtKB-KW"/>
</dbReference>
<dbReference type="PRINTS" id="PR00412">
    <property type="entry name" value="EPOXHYDRLASE"/>
</dbReference>
<gene>
    <name evidence="3" type="ORF">EFY87_09770</name>
</gene>
<accession>A0A3M9M9L6</accession>
<keyword evidence="1" id="KW-1133">Transmembrane helix</keyword>
<name>A0A3M9M9L6_9MICO</name>
<keyword evidence="1" id="KW-0472">Membrane</keyword>
<dbReference type="PRINTS" id="PR00111">
    <property type="entry name" value="ABHYDROLASE"/>
</dbReference>
<feature type="transmembrane region" description="Helical" evidence="1">
    <location>
        <begin position="38"/>
        <end position="58"/>
    </location>
</feature>
<evidence type="ECO:0000313" key="3">
    <source>
        <dbReference type="EMBL" id="RNI22249.1"/>
    </source>
</evidence>
<dbReference type="InterPro" id="IPR000073">
    <property type="entry name" value="AB_hydrolase_1"/>
</dbReference>
<protein>
    <submittedName>
        <fullName evidence="3">Alpha/beta hydrolase</fullName>
    </submittedName>
</protein>
<dbReference type="EMBL" id="RJJQ01000008">
    <property type="protein sequence ID" value="RNI22249.1"/>
    <property type="molecule type" value="Genomic_DNA"/>
</dbReference>
<dbReference type="Gene3D" id="3.40.50.1820">
    <property type="entry name" value="alpha/beta hydrolase"/>
    <property type="match status" value="1"/>
</dbReference>
<reference evidence="3 4" key="1">
    <citation type="submission" date="2018-11" db="EMBL/GenBank/DDBJ databases">
        <title>Draft genome of Simplicispira Flexivirga sp. BO-16.</title>
        <authorList>
            <person name="Im W.T."/>
        </authorList>
    </citation>
    <scope>NUCLEOTIDE SEQUENCE [LARGE SCALE GENOMIC DNA]</scope>
    <source>
        <strain evidence="3 4">BO-16</strain>
    </source>
</reference>
<dbReference type="Pfam" id="PF00561">
    <property type="entry name" value="Abhydrolase_1"/>
    <property type="match status" value="1"/>
</dbReference>
<evidence type="ECO:0000256" key="1">
    <source>
        <dbReference type="SAM" id="Phobius"/>
    </source>
</evidence>
<keyword evidence="3" id="KW-0378">Hydrolase</keyword>
<sequence length="389" mass="41394">MGRGDRHDQLRDRDADEFAAAAGLSRRTGPVSARSRGLIGLGIGLAAAGVATAAGVAADRVLRARKDKETDVAEEELDPSGAVVVADDGVPLYVEIDDQDDPVATVVLTHGYAHNQALWSRQRGAIHDAGYRVVAWDLRGHGRSGEGDDSSYTIAQLGRDLATVIDRTTPEGPIVLIGHSMGGMAIMALAQERPELVRDRVVGVALISTSAGGLTEVNYGLGRQLGGVVHRLGPAAVSRVGRRQELFNSARSLGRNVESVLVHRYSFGGPVPAGVVREVADMIFATRMHVIGAFMPTLMAYDGRAALPMLAGIETLILHGTRDRITPIEHGERLAQELPGAELVVVENAGHVLPLEDPELVTRELLEFLRRATRASVDTEVSQSDSATS</sequence>
<dbReference type="AlphaFoldDB" id="A0A3M9M9L6"/>
<dbReference type="InterPro" id="IPR000639">
    <property type="entry name" value="Epox_hydrolase-like"/>
</dbReference>
<comment type="caution">
    <text evidence="3">The sequence shown here is derived from an EMBL/GenBank/DDBJ whole genome shotgun (WGS) entry which is preliminary data.</text>
</comment>
<feature type="domain" description="AB hydrolase-1" evidence="2">
    <location>
        <begin position="105"/>
        <end position="358"/>
    </location>
</feature>
<dbReference type="PANTHER" id="PTHR43689:SF8">
    <property type="entry name" value="ALPHA_BETA-HYDROLASES SUPERFAMILY PROTEIN"/>
    <property type="match status" value="1"/>
</dbReference>
<keyword evidence="4" id="KW-1185">Reference proteome</keyword>
<evidence type="ECO:0000259" key="2">
    <source>
        <dbReference type="Pfam" id="PF00561"/>
    </source>
</evidence>